<dbReference type="GO" id="GO:0019236">
    <property type="term" value="P:response to pheromone"/>
    <property type="evidence" value="ECO:0007669"/>
    <property type="project" value="InterPro"/>
</dbReference>
<dbReference type="PANTHER" id="PTHR23252">
    <property type="entry name" value="INTIMAL THICKNESS RECEPTOR-RELATED"/>
    <property type="match status" value="1"/>
</dbReference>
<feature type="transmembrane region" description="Helical" evidence="7">
    <location>
        <begin position="180"/>
        <end position="200"/>
    </location>
</feature>
<reference evidence="11 12" key="1">
    <citation type="submission" date="2017-06" db="EMBL/GenBank/DDBJ databases">
        <title>A platform for efficient transgenesis in Macrostomum lignano, a flatworm model organism for stem cell research.</title>
        <authorList>
            <person name="Berezikov E."/>
        </authorList>
    </citation>
    <scope>NUCLEOTIDE SEQUENCE [LARGE SCALE GENOMIC DNA]</scope>
    <source>
        <strain evidence="11">DV1</strain>
        <tissue evidence="11">Whole organism</tissue>
    </source>
</reference>
<feature type="transmembrane region" description="Helical" evidence="7">
    <location>
        <begin position="212"/>
        <end position="234"/>
    </location>
</feature>
<feature type="transmembrane region" description="Helical" evidence="7">
    <location>
        <begin position="280"/>
        <end position="302"/>
    </location>
</feature>
<name>A0A267DIX4_9PLAT</name>
<dbReference type="EMBL" id="NIVC01004110">
    <property type="protein sequence ID" value="PAA48594.1"/>
    <property type="molecule type" value="Genomic_DNA"/>
</dbReference>
<evidence type="ECO:0000313" key="12">
    <source>
        <dbReference type="Proteomes" id="UP000215902"/>
    </source>
</evidence>
<dbReference type="Pfam" id="PF10192">
    <property type="entry name" value="GPR180-TMEM145_TM"/>
    <property type="match status" value="1"/>
</dbReference>
<feature type="chain" id="PRO_5012605333" evidence="8">
    <location>
        <begin position="22"/>
        <end position="672"/>
    </location>
</feature>
<feature type="compositionally biased region" description="Basic and acidic residues" evidence="6">
    <location>
        <begin position="438"/>
        <end position="449"/>
    </location>
</feature>
<accession>A0A267DIX4</accession>
<feature type="transmembrane region" description="Helical" evidence="7">
    <location>
        <begin position="322"/>
        <end position="344"/>
    </location>
</feature>
<dbReference type="PANTHER" id="PTHR23252:SF24">
    <property type="entry name" value="TRANSMEMBRANE PROTEIN 145"/>
    <property type="match status" value="1"/>
</dbReference>
<feature type="transmembrane region" description="Helical" evidence="7">
    <location>
        <begin position="356"/>
        <end position="375"/>
    </location>
</feature>
<feature type="domain" description="GPR180/TMEM145 transmembrane" evidence="9">
    <location>
        <begin position="182"/>
        <end position="398"/>
    </location>
</feature>
<evidence type="ECO:0000259" key="9">
    <source>
        <dbReference type="Pfam" id="PF10192"/>
    </source>
</evidence>
<evidence type="ECO:0000259" key="10">
    <source>
        <dbReference type="Pfam" id="PF21892"/>
    </source>
</evidence>
<sequence length="672" mass="75171">MTSLYLFSLLILSLLWPSYLARHISGVLQTDSNWHFLTRFCFLPDKGSLKFTIRYPVSYLTQSMLLYWDKPNLWTSVYNTELSCTQKEADLEILKYQIFRLSKDSGLCRSVENNTALLCDSKEYQFKSARERWWFIVISNCMARSGLLLHYDMWLRNGEPGNLFREHFSADEIYILEFNIGFFFLQSALLVLAVLIAIRLRKKQLLHTTYKIFLLSAVLLLFSITLTCIAYISYGATGNKSTVLHYMSAALHSLASIAFVMMLLLLSLGYTITCGRLPTWATALISVFMTAFAVGYVALFAVEAATFDPALVLYRWESQPGYGLIALMLAAWLFYIAGCGYSFVRHRRKRSFYAPMAAFFSLWLLSTPIAVAINITRVPDYMREKVVNFVELGILFAAQLFYLVITRPTVSNTNFPFHIKTSQIGVITFEEAAIRSSDDADDSTYDRRQNAVSSGYKYPTGGGVGGGGSGPTPYDLPDGTAFSEFSIFTVLAEPPSFRHQQQQQQQTLGFTPSLLGNQQALSGAASLSRGEATPVLRAAKSAGNRSPLLAQGRWMWLGPALCAQPLSLALSAVGVWYLVRLFRARSAVNNNNSSSSSCRLLRGLRRRRFGSSRPAPAAATAESAALRASRSFCRSSRIRAVWSEAPPRRPRTRCMKRSAMAAPPETSRCIID</sequence>
<keyword evidence="12" id="KW-1185">Reference proteome</keyword>
<evidence type="ECO:0000313" key="11">
    <source>
        <dbReference type="EMBL" id="PAA48594.1"/>
    </source>
</evidence>
<dbReference type="Proteomes" id="UP000215902">
    <property type="component" value="Unassembled WGS sequence"/>
</dbReference>
<dbReference type="OrthoDB" id="205745at2759"/>
<evidence type="ECO:0000256" key="7">
    <source>
        <dbReference type="SAM" id="Phobius"/>
    </source>
</evidence>
<gene>
    <name evidence="11" type="ORF">BOX15_Mlig032917g3</name>
</gene>
<comment type="caution">
    <text evidence="11">The sequence shown here is derived from an EMBL/GenBank/DDBJ whole genome shotgun (WGS) entry which is preliminary data.</text>
</comment>
<proteinExistence type="predicted"/>
<feature type="region of interest" description="Disordered" evidence="6">
    <location>
        <begin position="438"/>
        <end position="475"/>
    </location>
</feature>
<comment type="subcellular location">
    <subcellularLocation>
        <location evidence="1">Membrane</location>
        <topology evidence="1">Multi-pass membrane protein</topology>
    </subcellularLocation>
</comment>
<evidence type="ECO:0000256" key="5">
    <source>
        <dbReference type="ARBA" id="ARBA00023180"/>
    </source>
</evidence>
<feature type="transmembrane region" description="Helical" evidence="7">
    <location>
        <begin position="246"/>
        <end position="268"/>
    </location>
</feature>
<evidence type="ECO:0000256" key="2">
    <source>
        <dbReference type="ARBA" id="ARBA00022692"/>
    </source>
</evidence>
<dbReference type="GO" id="GO:0007186">
    <property type="term" value="P:G protein-coupled receptor signaling pathway"/>
    <property type="evidence" value="ECO:0007669"/>
    <property type="project" value="InterPro"/>
</dbReference>
<evidence type="ECO:0000256" key="4">
    <source>
        <dbReference type="ARBA" id="ARBA00023136"/>
    </source>
</evidence>
<evidence type="ECO:0000256" key="1">
    <source>
        <dbReference type="ARBA" id="ARBA00004141"/>
    </source>
</evidence>
<keyword evidence="3 7" id="KW-1133">Transmembrane helix</keyword>
<organism evidence="11 12">
    <name type="scientific">Macrostomum lignano</name>
    <dbReference type="NCBI Taxonomy" id="282301"/>
    <lineage>
        <taxon>Eukaryota</taxon>
        <taxon>Metazoa</taxon>
        <taxon>Spiralia</taxon>
        <taxon>Lophotrochozoa</taxon>
        <taxon>Platyhelminthes</taxon>
        <taxon>Rhabditophora</taxon>
        <taxon>Macrostomorpha</taxon>
        <taxon>Macrostomida</taxon>
        <taxon>Macrostomidae</taxon>
        <taxon>Macrostomum</taxon>
    </lineage>
</organism>
<feature type="signal peptide" evidence="8">
    <location>
        <begin position="1"/>
        <end position="21"/>
    </location>
</feature>
<evidence type="ECO:0000256" key="3">
    <source>
        <dbReference type="ARBA" id="ARBA00022989"/>
    </source>
</evidence>
<dbReference type="InterPro" id="IPR047831">
    <property type="entry name" value="GPR180/TMEM145"/>
</dbReference>
<evidence type="ECO:0000256" key="6">
    <source>
        <dbReference type="SAM" id="MobiDB-lite"/>
    </source>
</evidence>
<protein>
    <submittedName>
        <fullName evidence="11">Uncharacterized protein</fullName>
    </submittedName>
</protein>
<keyword evidence="5" id="KW-0325">Glycoprotein</keyword>
<dbReference type="STRING" id="282301.A0A267DIX4"/>
<keyword evidence="8" id="KW-0732">Signal</keyword>
<evidence type="ECO:0000256" key="8">
    <source>
        <dbReference type="SAM" id="SignalP"/>
    </source>
</evidence>
<dbReference type="InterPro" id="IPR053880">
    <property type="entry name" value="GPR180-like_N"/>
</dbReference>
<dbReference type="AlphaFoldDB" id="A0A267DIX4"/>
<feature type="transmembrane region" description="Helical" evidence="7">
    <location>
        <begin position="387"/>
        <end position="405"/>
    </location>
</feature>
<dbReference type="GO" id="GO:0016020">
    <property type="term" value="C:membrane"/>
    <property type="evidence" value="ECO:0007669"/>
    <property type="project" value="UniProtKB-SubCell"/>
</dbReference>
<feature type="transmembrane region" description="Helical" evidence="7">
    <location>
        <begin position="554"/>
        <end position="579"/>
    </location>
</feature>
<dbReference type="Pfam" id="PF21892">
    <property type="entry name" value="TMEM145_N"/>
    <property type="match status" value="1"/>
</dbReference>
<dbReference type="InterPro" id="IPR019336">
    <property type="entry name" value="GPR180/TMEM145_TM"/>
</dbReference>
<keyword evidence="4 7" id="KW-0472">Membrane</keyword>
<feature type="compositionally biased region" description="Gly residues" evidence="6">
    <location>
        <begin position="460"/>
        <end position="470"/>
    </location>
</feature>
<keyword evidence="2 7" id="KW-0812">Transmembrane</keyword>
<feature type="domain" description="GPR180-like N-terminal" evidence="10">
    <location>
        <begin position="24"/>
        <end position="151"/>
    </location>
</feature>